<gene>
    <name evidence="1" type="ORF">HMPREF0645_0590</name>
</gene>
<dbReference type="AlphaFoldDB" id="D1PUF5"/>
<organism evidence="1 2">
    <name type="scientific">Hallella bergensis DSM 17361</name>
    <dbReference type="NCBI Taxonomy" id="585502"/>
    <lineage>
        <taxon>Bacteria</taxon>
        <taxon>Pseudomonadati</taxon>
        <taxon>Bacteroidota</taxon>
        <taxon>Bacteroidia</taxon>
        <taxon>Bacteroidales</taxon>
        <taxon>Prevotellaceae</taxon>
        <taxon>Hallella</taxon>
    </lineage>
</organism>
<keyword evidence="2" id="KW-1185">Reference proteome</keyword>
<protein>
    <submittedName>
        <fullName evidence="1">Uncharacterized protein</fullName>
    </submittedName>
</protein>
<name>D1PUF5_9BACT</name>
<proteinExistence type="predicted"/>
<feature type="non-terminal residue" evidence="1">
    <location>
        <position position="1"/>
    </location>
</feature>
<accession>D1PUF5</accession>
<sequence>QKNSLQNELYARNEYDGHTIDKAMEQVRRLYDRKIKFLPATGDTGGRA</sequence>
<comment type="caution">
    <text evidence="1">The sequence shown here is derived from an EMBL/GenBank/DDBJ whole genome shotgun (WGS) entry which is preliminary data.</text>
</comment>
<dbReference type="Proteomes" id="UP000003160">
    <property type="component" value="Unassembled WGS sequence"/>
</dbReference>
<dbReference type="HOGENOM" id="CLU_3146405_0_0_10"/>
<evidence type="ECO:0000313" key="1">
    <source>
        <dbReference type="EMBL" id="EFA44988.1"/>
    </source>
</evidence>
<evidence type="ECO:0000313" key="2">
    <source>
        <dbReference type="Proteomes" id="UP000003160"/>
    </source>
</evidence>
<dbReference type="EMBL" id="ACKS01000027">
    <property type="protein sequence ID" value="EFA44988.1"/>
    <property type="molecule type" value="Genomic_DNA"/>
</dbReference>
<reference evidence="1 2" key="1">
    <citation type="submission" date="2009-10" db="EMBL/GenBank/DDBJ databases">
        <authorList>
            <person name="Qin X."/>
            <person name="Bachman B."/>
            <person name="Battles P."/>
            <person name="Bell A."/>
            <person name="Bess C."/>
            <person name="Bickham C."/>
            <person name="Chaboub L."/>
            <person name="Chen D."/>
            <person name="Coyle M."/>
            <person name="Deiros D.R."/>
            <person name="Dinh H."/>
            <person name="Forbes L."/>
            <person name="Fowler G."/>
            <person name="Francisco L."/>
            <person name="Fu Q."/>
            <person name="Gubbala S."/>
            <person name="Hale W."/>
            <person name="Han Y."/>
            <person name="Hemphill L."/>
            <person name="Highlander S.K."/>
            <person name="Hirani K."/>
            <person name="Hogues M."/>
            <person name="Jackson L."/>
            <person name="Jakkamsetti A."/>
            <person name="Javaid M."/>
            <person name="Jiang H."/>
            <person name="Korchina V."/>
            <person name="Kovar C."/>
            <person name="Lara F."/>
            <person name="Lee S."/>
            <person name="Mata R."/>
            <person name="Mathew T."/>
            <person name="Moen C."/>
            <person name="Morales K."/>
            <person name="Munidasa M."/>
            <person name="Nazareth L."/>
            <person name="Ngo R."/>
            <person name="Nguyen L."/>
            <person name="Okwuonu G."/>
            <person name="Ongeri F."/>
            <person name="Patil S."/>
            <person name="Petrosino J."/>
            <person name="Pham C."/>
            <person name="Pham P."/>
            <person name="Pu L.-L."/>
            <person name="Puazo M."/>
            <person name="Raj R."/>
            <person name="Reid J."/>
            <person name="Rouhana J."/>
            <person name="Saada N."/>
            <person name="Shang Y."/>
            <person name="Simmons D."/>
            <person name="Thornton R."/>
            <person name="Warren J."/>
            <person name="Weissenberger G."/>
            <person name="Zhang J."/>
            <person name="Zhang L."/>
            <person name="Zhou C."/>
            <person name="Zhu D."/>
            <person name="Muzny D."/>
            <person name="Worley K."/>
            <person name="Gibbs R."/>
        </authorList>
    </citation>
    <scope>NUCLEOTIDE SEQUENCE [LARGE SCALE GENOMIC DNA]</scope>
    <source>
        <strain evidence="1 2">DSM 17361</strain>
    </source>
</reference>